<accession>A0A8J7KMN5</accession>
<sequence length="43" mass="4467">MRPGAARREAGRPAGDPSGHVTHTYSGPALDDATLGTLVKEHL</sequence>
<comment type="caution">
    <text evidence="2">The sequence shown here is derived from an EMBL/GenBank/DDBJ whole genome shotgun (WGS) entry which is preliminary data.</text>
</comment>
<evidence type="ECO:0000313" key="2">
    <source>
        <dbReference type="EMBL" id="MBG6139356.1"/>
    </source>
</evidence>
<feature type="compositionally biased region" description="Basic and acidic residues" evidence="1">
    <location>
        <begin position="1"/>
        <end position="11"/>
    </location>
</feature>
<dbReference type="RefSeq" id="WP_267920027.1">
    <property type="nucleotide sequence ID" value="NZ_BONS01000012.1"/>
</dbReference>
<protein>
    <submittedName>
        <fullName evidence="2">Uncharacterized protein</fullName>
    </submittedName>
</protein>
<gene>
    <name evidence="2" type="ORF">IW245_005550</name>
</gene>
<keyword evidence="3" id="KW-1185">Reference proteome</keyword>
<dbReference type="AlphaFoldDB" id="A0A8J7KMN5"/>
<dbReference type="Proteomes" id="UP000622552">
    <property type="component" value="Unassembled WGS sequence"/>
</dbReference>
<reference evidence="2" key="1">
    <citation type="submission" date="2020-11" db="EMBL/GenBank/DDBJ databases">
        <title>Sequencing the genomes of 1000 actinobacteria strains.</title>
        <authorList>
            <person name="Klenk H.-P."/>
        </authorList>
    </citation>
    <scope>NUCLEOTIDE SEQUENCE</scope>
    <source>
        <strain evidence="2">DSM 45356</strain>
    </source>
</reference>
<dbReference type="EMBL" id="JADOUF010000001">
    <property type="protein sequence ID" value="MBG6139356.1"/>
    <property type="molecule type" value="Genomic_DNA"/>
</dbReference>
<feature type="region of interest" description="Disordered" evidence="1">
    <location>
        <begin position="1"/>
        <end position="31"/>
    </location>
</feature>
<name>A0A8J7KMN5_9ACTN</name>
<proteinExistence type="predicted"/>
<evidence type="ECO:0000256" key="1">
    <source>
        <dbReference type="SAM" id="MobiDB-lite"/>
    </source>
</evidence>
<evidence type="ECO:0000313" key="3">
    <source>
        <dbReference type="Proteomes" id="UP000622552"/>
    </source>
</evidence>
<organism evidence="2 3">
    <name type="scientific">Longispora fulva</name>
    <dbReference type="NCBI Taxonomy" id="619741"/>
    <lineage>
        <taxon>Bacteria</taxon>
        <taxon>Bacillati</taxon>
        <taxon>Actinomycetota</taxon>
        <taxon>Actinomycetes</taxon>
        <taxon>Micromonosporales</taxon>
        <taxon>Micromonosporaceae</taxon>
        <taxon>Longispora</taxon>
    </lineage>
</organism>